<evidence type="ECO:0000256" key="7">
    <source>
        <dbReference type="ARBA" id="ARBA00022573"/>
    </source>
</evidence>
<gene>
    <name evidence="11" type="primary">cobD</name>
    <name evidence="12" type="ORF">B7O98_00825</name>
</gene>
<evidence type="ECO:0000256" key="4">
    <source>
        <dbReference type="ARBA" id="ARBA00006263"/>
    </source>
</evidence>
<keyword evidence="9 11" id="KW-1133">Transmembrane helix</keyword>
<dbReference type="InterPro" id="IPR004485">
    <property type="entry name" value="Cobalamin_biosynth_CobD/CbiB"/>
</dbReference>
<protein>
    <recommendedName>
        <fullName evidence="5 11">Probable cobalamin biosynthesis protein CobD</fullName>
    </recommendedName>
</protein>
<evidence type="ECO:0000256" key="2">
    <source>
        <dbReference type="ARBA" id="ARBA00004651"/>
    </source>
</evidence>
<dbReference type="GO" id="GO:0005886">
    <property type="term" value="C:plasma membrane"/>
    <property type="evidence" value="ECO:0007669"/>
    <property type="project" value="UniProtKB-SubCell"/>
</dbReference>
<evidence type="ECO:0000256" key="5">
    <source>
        <dbReference type="ARBA" id="ARBA00016185"/>
    </source>
</evidence>
<comment type="similarity">
    <text evidence="4 11">Belongs to the CobD/CbiB family.</text>
</comment>
<dbReference type="NCBIfam" id="TIGR00380">
    <property type="entry name" value="cobal_cbiB"/>
    <property type="match status" value="1"/>
</dbReference>
<evidence type="ECO:0000256" key="9">
    <source>
        <dbReference type="ARBA" id="ARBA00022989"/>
    </source>
</evidence>
<keyword evidence="6 11" id="KW-1003">Cell membrane</keyword>
<feature type="transmembrane region" description="Helical" evidence="11">
    <location>
        <begin position="63"/>
        <end position="84"/>
    </location>
</feature>
<evidence type="ECO:0000313" key="12">
    <source>
        <dbReference type="EMBL" id="PUA33988.1"/>
    </source>
</evidence>
<dbReference type="GO" id="GO:0015420">
    <property type="term" value="F:ABC-type vitamin B12 transporter activity"/>
    <property type="evidence" value="ECO:0007669"/>
    <property type="project" value="UniProtKB-UniRule"/>
</dbReference>
<comment type="caution">
    <text evidence="12">The sequence shown here is derived from an EMBL/GenBank/DDBJ whole genome shotgun (WGS) entry which is preliminary data.</text>
</comment>
<evidence type="ECO:0000256" key="3">
    <source>
        <dbReference type="ARBA" id="ARBA00004953"/>
    </source>
</evidence>
<dbReference type="GO" id="GO:0009236">
    <property type="term" value="P:cobalamin biosynthetic process"/>
    <property type="evidence" value="ECO:0007669"/>
    <property type="project" value="UniProtKB-UniRule"/>
</dbReference>
<feature type="transmembrane region" description="Helical" evidence="11">
    <location>
        <begin position="299"/>
        <end position="318"/>
    </location>
</feature>
<comment type="subcellular location">
    <subcellularLocation>
        <location evidence="2 11">Cell membrane</location>
        <topology evidence="2 11">Multi-pass membrane protein</topology>
    </subcellularLocation>
</comment>
<dbReference type="UniPathway" id="UPA00148"/>
<evidence type="ECO:0000256" key="11">
    <source>
        <dbReference type="HAMAP-Rule" id="MF_00024"/>
    </source>
</evidence>
<dbReference type="PANTHER" id="PTHR34308">
    <property type="entry name" value="COBALAMIN BIOSYNTHESIS PROTEIN CBIB"/>
    <property type="match status" value="1"/>
</dbReference>
<dbReference type="AlphaFoldDB" id="A0A2R7Y8W9"/>
<evidence type="ECO:0000256" key="10">
    <source>
        <dbReference type="ARBA" id="ARBA00023136"/>
    </source>
</evidence>
<dbReference type="HAMAP" id="MF_00024">
    <property type="entry name" value="CobD_CbiB"/>
    <property type="match status" value="1"/>
</dbReference>
<name>A0A2R7Y8W9_9CREN</name>
<accession>A0A2R7Y8W9</accession>
<dbReference type="Proteomes" id="UP000244093">
    <property type="component" value="Unassembled WGS sequence"/>
</dbReference>
<keyword evidence="10 11" id="KW-0472">Membrane</keyword>
<sequence length="319" mass="36129">MILPDFIYPSNPLLMFASILLAHILDYLYPYHSGFMLFIHPVHTSYVMARKLGKPYSSKVRGFIAWIVTVTTHLLFYILILYIAWNISMYLWVVIASYIMKTSFSLRLLLSIVKKALICVSRNDWNCCRYWVQQIVRRDVYQIDDEHVVSAAIESLAESLVDGYVSPLFYITMLGPIGGLLQRVVNTMDSALGYKDLKYVNVGWFSAKMDTVVNFIPARVAALLIIISSPVIGGSIKYSLNIWRIYRGVTESINAGNPMSAMAGALKVRLEKIGSYSIGEFVERLDDIAMMKALKISTFVALIWLLITVVLTVFLSTYV</sequence>
<evidence type="ECO:0000256" key="8">
    <source>
        <dbReference type="ARBA" id="ARBA00022692"/>
    </source>
</evidence>
<evidence type="ECO:0000256" key="6">
    <source>
        <dbReference type="ARBA" id="ARBA00022475"/>
    </source>
</evidence>
<reference evidence="12 13" key="1">
    <citation type="journal article" date="2018" name="Syst. Appl. Microbiol.">
        <title>A new symbiotic nanoarchaeote (Candidatus Nanoclepta minutus) and its host (Zestosphaera tikiterensis gen. nov., sp. nov.) from a New Zealand hot spring.</title>
        <authorList>
            <person name="St John E."/>
            <person name="Liu Y."/>
            <person name="Podar M."/>
            <person name="Stott M.B."/>
            <person name="Meneghin J."/>
            <person name="Chen Z."/>
            <person name="Lagutin K."/>
            <person name="Mitchell K."/>
            <person name="Reysenbach A.L."/>
        </authorList>
    </citation>
    <scope>NUCLEOTIDE SEQUENCE [LARGE SCALE GENOMIC DNA]</scope>
    <source>
        <strain evidence="12">NZ3</strain>
    </source>
</reference>
<dbReference type="GO" id="GO:0048472">
    <property type="term" value="F:threonine-phosphate decarboxylase activity"/>
    <property type="evidence" value="ECO:0007669"/>
    <property type="project" value="InterPro"/>
</dbReference>
<keyword evidence="8 11" id="KW-0812">Transmembrane</keyword>
<dbReference type="PANTHER" id="PTHR34308:SF1">
    <property type="entry name" value="COBALAMIN BIOSYNTHESIS PROTEIN CBIB"/>
    <property type="match status" value="1"/>
</dbReference>
<comment type="function">
    <text evidence="1 11">Converts cobyric acid to cobinamide by the addition of aminopropanol on the F carboxylic group.</text>
</comment>
<evidence type="ECO:0000256" key="1">
    <source>
        <dbReference type="ARBA" id="ARBA00003384"/>
    </source>
</evidence>
<dbReference type="EMBL" id="NBVN01000001">
    <property type="protein sequence ID" value="PUA33988.1"/>
    <property type="molecule type" value="Genomic_DNA"/>
</dbReference>
<keyword evidence="7 11" id="KW-0169">Cobalamin biosynthesis</keyword>
<dbReference type="Pfam" id="PF03186">
    <property type="entry name" value="CobD_Cbib"/>
    <property type="match status" value="1"/>
</dbReference>
<dbReference type="NCBIfam" id="NF002281">
    <property type="entry name" value="PRK01209.2-5"/>
    <property type="match status" value="1"/>
</dbReference>
<comment type="caution">
    <text evidence="11">Lacks conserved residue(s) required for the propagation of feature annotation.</text>
</comment>
<organism evidence="12 13">
    <name type="scientific">Zestosphaera tikiterensis</name>
    <dbReference type="NCBI Taxonomy" id="1973259"/>
    <lineage>
        <taxon>Archaea</taxon>
        <taxon>Thermoproteota</taxon>
        <taxon>Thermoprotei</taxon>
        <taxon>Desulfurococcales</taxon>
        <taxon>Desulfurococcaceae</taxon>
        <taxon>Zestosphaera</taxon>
    </lineage>
</organism>
<proteinExistence type="inferred from homology"/>
<comment type="pathway">
    <text evidence="3 11">Cofactor biosynthesis; adenosylcobalamin biosynthesis.</text>
</comment>
<feature type="transmembrane region" description="Helical" evidence="11">
    <location>
        <begin position="90"/>
        <end position="110"/>
    </location>
</feature>
<evidence type="ECO:0000313" key="13">
    <source>
        <dbReference type="Proteomes" id="UP000244093"/>
    </source>
</evidence>